<dbReference type="Proteomes" id="UP000005396">
    <property type="component" value="Unassembled WGS sequence"/>
</dbReference>
<proteinExistence type="predicted"/>
<gene>
    <name evidence="1" type="ORF">CLOBOL_00606</name>
</gene>
<dbReference type="HOGENOM" id="CLU_3307251_0_0_9"/>
<dbReference type="EMBL" id="ABCC02000009">
    <property type="protein sequence ID" value="EDP19170.1"/>
    <property type="molecule type" value="Genomic_DNA"/>
</dbReference>
<name>A8RI62_ENTBW</name>
<evidence type="ECO:0000313" key="1">
    <source>
        <dbReference type="EMBL" id="EDP19170.1"/>
    </source>
</evidence>
<dbReference type="PaxDb" id="411902-CLOBOL_00606"/>
<protein>
    <submittedName>
        <fullName evidence="1">Uncharacterized protein</fullName>
    </submittedName>
</protein>
<sequence>MARSFYGNLIKKLRKNKAAAGFSATASICGTSPATDTKY</sequence>
<comment type="caution">
    <text evidence="1">The sequence shown here is derived from an EMBL/GenBank/DDBJ whole genome shotgun (WGS) entry which is preliminary data.</text>
</comment>
<dbReference type="AlphaFoldDB" id="A8RI62"/>
<accession>A8RI62</accession>
<reference evidence="1 2" key="2">
    <citation type="submission" date="2007-09" db="EMBL/GenBank/DDBJ databases">
        <title>Draft genome sequence of Clostridium bolteae (ATCC BAA-613).</title>
        <authorList>
            <person name="Sudarsanam P."/>
            <person name="Ley R."/>
            <person name="Guruge J."/>
            <person name="Turnbaugh P.J."/>
            <person name="Mahowald M."/>
            <person name="Liep D."/>
            <person name="Gordon J."/>
        </authorList>
    </citation>
    <scope>NUCLEOTIDE SEQUENCE [LARGE SCALE GENOMIC DNA]</scope>
    <source>
        <strain evidence="2">ATCC BAA-613 / DSM 15670 / CCUG 46953 / JCM 12243 / WAL 16351</strain>
    </source>
</reference>
<evidence type="ECO:0000313" key="2">
    <source>
        <dbReference type="Proteomes" id="UP000005396"/>
    </source>
</evidence>
<organism evidence="1 2">
    <name type="scientific">Enterocloster bolteae (strain ATCC BAA-613 / DSM 15670 / CCUG 46953 / JCM 12243 / WAL 16351)</name>
    <name type="common">Clostridium bolteae</name>
    <dbReference type="NCBI Taxonomy" id="411902"/>
    <lineage>
        <taxon>Bacteria</taxon>
        <taxon>Bacillati</taxon>
        <taxon>Bacillota</taxon>
        <taxon>Clostridia</taxon>
        <taxon>Lachnospirales</taxon>
        <taxon>Lachnospiraceae</taxon>
        <taxon>Enterocloster</taxon>
    </lineage>
</organism>
<reference evidence="1 2" key="1">
    <citation type="submission" date="2007-08" db="EMBL/GenBank/DDBJ databases">
        <authorList>
            <person name="Fulton L."/>
            <person name="Clifton S."/>
            <person name="Fulton B."/>
            <person name="Xu J."/>
            <person name="Minx P."/>
            <person name="Pepin K.H."/>
            <person name="Johnson M."/>
            <person name="Thiruvilangam P."/>
            <person name="Bhonagiri V."/>
            <person name="Nash W.E."/>
            <person name="Mardis E.R."/>
            <person name="Wilson R.K."/>
        </authorList>
    </citation>
    <scope>NUCLEOTIDE SEQUENCE [LARGE SCALE GENOMIC DNA]</scope>
    <source>
        <strain evidence="2">ATCC BAA-613 / DSM 15670 / CCUG 46953 / JCM 12243 / WAL 16351</strain>
    </source>
</reference>